<dbReference type="GO" id="GO:0006281">
    <property type="term" value="P:DNA repair"/>
    <property type="evidence" value="ECO:0007669"/>
    <property type="project" value="InterPro"/>
</dbReference>
<feature type="domain" description="Helix-hairpin-helix DNA-binding motif class 1" evidence="1">
    <location>
        <begin position="145"/>
        <end position="164"/>
    </location>
</feature>
<feature type="domain" description="Helix-hairpin-helix DNA-binding motif class 1" evidence="1">
    <location>
        <begin position="110"/>
        <end position="129"/>
    </location>
</feature>
<reference evidence="2" key="1">
    <citation type="submission" date="2018-05" db="EMBL/GenBank/DDBJ databases">
        <authorList>
            <person name="Lanie J.A."/>
            <person name="Ng W.-L."/>
            <person name="Kazmierczak K.M."/>
            <person name="Andrzejewski T.M."/>
            <person name="Davidsen T.M."/>
            <person name="Wayne K.J."/>
            <person name="Tettelin H."/>
            <person name="Glass J.I."/>
            <person name="Rusch D."/>
            <person name="Podicherti R."/>
            <person name="Tsui H.-C.T."/>
            <person name="Winkler M.E."/>
        </authorList>
    </citation>
    <scope>NUCLEOTIDE SEQUENCE</scope>
</reference>
<evidence type="ECO:0000313" key="2">
    <source>
        <dbReference type="EMBL" id="SVE29151.1"/>
    </source>
</evidence>
<name>A0A383CAF9_9ZZZZ</name>
<dbReference type="SUPFAM" id="SSF47781">
    <property type="entry name" value="RuvA domain 2-like"/>
    <property type="match status" value="1"/>
</dbReference>
<feature type="domain" description="Helix-hairpin-helix DNA-binding motif class 1" evidence="1">
    <location>
        <begin position="70"/>
        <end position="89"/>
    </location>
</feature>
<protein>
    <recommendedName>
        <fullName evidence="1">Helix-hairpin-helix DNA-binding motif class 1 domain-containing protein</fullName>
    </recommendedName>
</protein>
<dbReference type="SMART" id="SM00278">
    <property type="entry name" value="HhH1"/>
    <property type="match status" value="3"/>
</dbReference>
<dbReference type="AlphaFoldDB" id="A0A383CAF9"/>
<dbReference type="SUPFAM" id="SSF47802">
    <property type="entry name" value="DNA polymerase beta, N-terminal domain-like"/>
    <property type="match status" value="1"/>
</dbReference>
<proteinExistence type="predicted"/>
<dbReference type="InterPro" id="IPR027421">
    <property type="entry name" value="DNA_pol_lamdba_lyase_dom_sf"/>
</dbReference>
<dbReference type="Gene3D" id="1.10.150.20">
    <property type="entry name" value="5' to 3' exonuclease, C-terminal subdomain"/>
    <property type="match status" value="1"/>
</dbReference>
<dbReference type="EMBL" id="UINC01207170">
    <property type="protein sequence ID" value="SVE29151.1"/>
    <property type="molecule type" value="Genomic_DNA"/>
</dbReference>
<dbReference type="Pfam" id="PF14520">
    <property type="entry name" value="HHH_5"/>
    <property type="match status" value="1"/>
</dbReference>
<dbReference type="InterPro" id="IPR003583">
    <property type="entry name" value="Hlx-hairpin-Hlx_DNA-bd_motif"/>
</dbReference>
<accession>A0A383CAF9</accession>
<gene>
    <name evidence="2" type="ORF">METZ01_LOCUS482005</name>
</gene>
<dbReference type="Gene3D" id="1.10.150.110">
    <property type="entry name" value="DNA polymerase beta, N-terminal domain-like"/>
    <property type="match status" value="1"/>
</dbReference>
<dbReference type="InterPro" id="IPR010994">
    <property type="entry name" value="RuvA_2-like"/>
</dbReference>
<organism evidence="2">
    <name type="scientific">marine metagenome</name>
    <dbReference type="NCBI Taxonomy" id="408172"/>
    <lineage>
        <taxon>unclassified sequences</taxon>
        <taxon>metagenomes</taxon>
        <taxon>ecological metagenomes</taxon>
    </lineage>
</organism>
<evidence type="ECO:0000259" key="1">
    <source>
        <dbReference type="SMART" id="SM00278"/>
    </source>
</evidence>
<dbReference type="GO" id="GO:0003677">
    <property type="term" value="F:DNA binding"/>
    <property type="evidence" value="ECO:0007669"/>
    <property type="project" value="InterPro"/>
</dbReference>
<sequence>MVGEITDESRIDEKGRTRWQLNERIGDQLGRLGDYLVIGGYEESHTTVYKRLSYTISRWPESLETLRHEGRLKQLPSVGPTIQALLTELVDTGTCAKWEKWKTRVPESVLDLRDIPGLGAKMVRALYQEFGIDSLPKLRAAVDEGWLTNIPGLGPKTVTSIRRHLDARERGEVGGV</sequence>